<dbReference type="Proteomes" id="UP000632195">
    <property type="component" value="Unassembled WGS sequence"/>
</dbReference>
<organism evidence="1 2">
    <name type="scientific">Thermogymnomonas acidicola</name>
    <dbReference type="NCBI Taxonomy" id="399579"/>
    <lineage>
        <taxon>Archaea</taxon>
        <taxon>Methanobacteriati</taxon>
        <taxon>Thermoplasmatota</taxon>
        <taxon>Thermoplasmata</taxon>
        <taxon>Thermoplasmatales</taxon>
        <taxon>Thermogymnomonas</taxon>
    </lineage>
</organism>
<sequence length="65" mass="7119">MITVVGRRRSVIEKHGQMTVDSMFDRLGLSREAHIVLVNGFPATSDRVIDDGDSVVVMEVFSGGQ</sequence>
<dbReference type="EMBL" id="BMNY01000001">
    <property type="protein sequence ID" value="GGM71078.1"/>
    <property type="molecule type" value="Genomic_DNA"/>
</dbReference>
<dbReference type="AlphaFoldDB" id="A0AA37F9Q7"/>
<dbReference type="SUPFAM" id="SSF54285">
    <property type="entry name" value="MoaD/ThiS"/>
    <property type="match status" value="1"/>
</dbReference>
<comment type="caution">
    <text evidence="1">The sequence shown here is derived from an EMBL/GenBank/DDBJ whole genome shotgun (WGS) entry which is preliminary data.</text>
</comment>
<dbReference type="InterPro" id="IPR012675">
    <property type="entry name" value="Beta-grasp_dom_sf"/>
</dbReference>
<dbReference type="Gene3D" id="3.10.20.30">
    <property type="match status" value="1"/>
</dbReference>
<proteinExistence type="predicted"/>
<dbReference type="InterPro" id="IPR053833">
    <property type="entry name" value="SAMP2"/>
</dbReference>
<dbReference type="Pfam" id="PF21965">
    <property type="entry name" value="SAMP2"/>
    <property type="match status" value="1"/>
</dbReference>
<reference evidence="1" key="2">
    <citation type="submission" date="2022-09" db="EMBL/GenBank/DDBJ databases">
        <authorList>
            <person name="Sun Q."/>
            <person name="Ohkuma M."/>
        </authorList>
    </citation>
    <scope>NUCLEOTIDE SEQUENCE</scope>
    <source>
        <strain evidence="1">JCM 13583</strain>
    </source>
</reference>
<keyword evidence="2" id="KW-1185">Reference proteome</keyword>
<evidence type="ECO:0008006" key="3">
    <source>
        <dbReference type="Google" id="ProtNLM"/>
    </source>
</evidence>
<reference evidence="1" key="1">
    <citation type="journal article" date="2014" name="Int. J. Syst. Evol. Microbiol.">
        <title>Complete genome sequence of Corynebacterium casei LMG S-19264T (=DSM 44701T), isolated from a smear-ripened cheese.</title>
        <authorList>
            <consortium name="US DOE Joint Genome Institute (JGI-PGF)"/>
            <person name="Walter F."/>
            <person name="Albersmeier A."/>
            <person name="Kalinowski J."/>
            <person name="Ruckert C."/>
        </authorList>
    </citation>
    <scope>NUCLEOTIDE SEQUENCE</scope>
    <source>
        <strain evidence="1">JCM 13583</strain>
    </source>
</reference>
<evidence type="ECO:0000313" key="2">
    <source>
        <dbReference type="Proteomes" id="UP000632195"/>
    </source>
</evidence>
<dbReference type="RefSeq" id="WP_075057406.1">
    <property type="nucleotide sequence ID" value="NZ_BMNY01000001.1"/>
</dbReference>
<accession>A0AA37F9Q7</accession>
<gene>
    <name evidence="1" type="ORF">GCM10007108_06420</name>
</gene>
<evidence type="ECO:0000313" key="1">
    <source>
        <dbReference type="EMBL" id="GGM71078.1"/>
    </source>
</evidence>
<dbReference type="InterPro" id="IPR016155">
    <property type="entry name" value="Mopterin_synth/thiamin_S_b"/>
</dbReference>
<protein>
    <recommendedName>
        <fullName evidence="3">Thiamine biosynthesis protein ThiS</fullName>
    </recommendedName>
</protein>
<name>A0AA37F9Q7_9ARCH</name>